<organism evidence="7 8">
    <name type="scientific">Nocardioides agariphilus</name>
    <dbReference type="NCBI Taxonomy" id="433664"/>
    <lineage>
        <taxon>Bacteria</taxon>
        <taxon>Bacillati</taxon>
        <taxon>Actinomycetota</taxon>
        <taxon>Actinomycetes</taxon>
        <taxon>Propionibacteriales</taxon>
        <taxon>Nocardioidaceae</taxon>
        <taxon>Nocardioides</taxon>
    </lineage>
</organism>
<dbReference type="Gene3D" id="3.50.50.60">
    <property type="entry name" value="FAD/NAD(P)-binding domain"/>
    <property type="match status" value="2"/>
</dbReference>
<dbReference type="Pfam" id="PF07992">
    <property type="entry name" value="Pyr_redox_2"/>
    <property type="match status" value="1"/>
</dbReference>
<dbReference type="PANTHER" id="PTHR43557:SF2">
    <property type="entry name" value="RIESKE DOMAIN-CONTAINING PROTEIN-RELATED"/>
    <property type="match status" value="1"/>
</dbReference>
<dbReference type="PANTHER" id="PTHR43557">
    <property type="entry name" value="APOPTOSIS-INDUCING FACTOR 1"/>
    <property type="match status" value="1"/>
</dbReference>
<sequence length="409" mass="43642">MTATQTFVIVGAGLAAGKAVQELRESGFDGHLVLYGAESHLPYERPPLSKGYLTGDDSFESALVQPPDWYDAHAVDLRLGTRVAAVDPVARAVTAAGATQRYDKLLLATGSRPRHLAMADDSGAPVAYLRTVEDSDLIRSRLRAEHRLVIIGGGWIGLEVAAAARRAGAHVTLLEALDLPLVRVLGPEVARTFAALHQAHGVDLRMKTVVSSIEADGGVAIVTLADGSSVEADLLVVGIGVTPDITLAEAAGLRTDNGILVDHQLRSSEPDIFAAGDIANAYHPLLGRHVRVEHWDNAIGQGVVAAQNMLGKDVSYDRLPYFFSDQYDLGMEYLGNVGPDGYDRVVLRGTPDKGTFTAFWLREGRVLAGMHANDWDAMDAIRHIVGGQRPVAGLEDESVSLAQIAANLD</sequence>
<evidence type="ECO:0000313" key="8">
    <source>
        <dbReference type="Proteomes" id="UP000660668"/>
    </source>
</evidence>
<dbReference type="GO" id="GO:0016651">
    <property type="term" value="F:oxidoreductase activity, acting on NAD(P)H"/>
    <property type="evidence" value="ECO:0007669"/>
    <property type="project" value="TreeGrafter"/>
</dbReference>
<dbReference type="PRINTS" id="PR00368">
    <property type="entry name" value="FADPNR"/>
</dbReference>
<dbReference type="EMBL" id="JADKPO010000001">
    <property type="protein sequence ID" value="MBF4766276.1"/>
    <property type="molecule type" value="Genomic_DNA"/>
</dbReference>
<evidence type="ECO:0000256" key="2">
    <source>
        <dbReference type="ARBA" id="ARBA00022630"/>
    </source>
</evidence>
<evidence type="ECO:0000256" key="1">
    <source>
        <dbReference type="ARBA" id="ARBA00001974"/>
    </source>
</evidence>
<gene>
    <name evidence="7" type="ORF">ISU10_00675</name>
</gene>
<evidence type="ECO:0000259" key="6">
    <source>
        <dbReference type="Pfam" id="PF14759"/>
    </source>
</evidence>
<evidence type="ECO:0000256" key="3">
    <source>
        <dbReference type="ARBA" id="ARBA00022827"/>
    </source>
</evidence>
<dbReference type="InterPro" id="IPR036188">
    <property type="entry name" value="FAD/NAD-bd_sf"/>
</dbReference>
<keyword evidence="4" id="KW-0560">Oxidoreductase</keyword>
<dbReference type="PRINTS" id="PR00411">
    <property type="entry name" value="PNDRDTASEI"/>
</dbReference>
<keyword evidence="8" id="KW-1185">Reference proteome</keyword>
<keyword evidence="2" id="KW-0285">Flavoprotein</keyword>
<dbReference type="InterPro" id="IPR016156">
    <property type="entry name" value="FAD/NAD-linked_Rdtase_dimer_sf"/>
</dbReference>
<dbReference type="InterPro" id="IPR050446">
    <property type="entry name" value="FAD-oxidoreductase/Apoptosis"/>
</dbReference>
<evidence type="ECO:0000256" key="4">
    <source>
        <dbReference type="ARBA" id="ARBA00023002"/>
    </source>
</evidence>
<dbReference type="SUPFAM" id="SSF51905">
    <property type="entry name" value="FAD/NAD(P)-binding domain"/>
    <property type="match status" value="1"/>
</dbReference>
<feature type="domain" description="Reductase C-terminal" evidence="6">
    <location>
        <begin position="321"/>
        <end position="404"/>
    </location>
</feature>
<accession>A0A930VIK1</accession>
<dbReference type="SUPFAM" id="SSF55424">
    <property type="entry name" value="FAD/NAD-linked reductases, dimerisation (C-terminal) domain"/>
    <property type="match status" value="1"/>
</dbReference>
<dbReference type="InterPro" id="IPR028202">
    <property type="entry name" value="Reductase_C"/>
</dbReference>
<protein>
    <submittedName>
        <fullName evidence="7">FAD-dependent oxidoreductase</fullName>
    </submittedName>
</protein>
<evidence type="ECO:0000313" key="7">
    <source>
        <dbReference type="EMBL" id="MBF4766276.1"/>
    </source>
</evidence>
<name>A0A930VIK1_9ACTN</name>
<reference evidence="7" key="1">
    <citation type="submission" date="2020-11" db="EMBL/GenBank/DDBJ databases">
        <title>Nocardioides cynanchi sp. nov., isolated from soil of rhizosphere of Cynanchum wilfordii.</title>
        <authorList>
            <person name="Lee J.-S."/>
            <person name="Suh M.K."/>
            <person name="Kim J.-S."/>
        </authorList>
    </citation>
    <scope>NUCLEOTIDE SEQUENCE</scope>
    <source>
        <strain evidence="7">KCTC 19276</strain>
    </source>
</reference>
<dbReference type="Proteomes" id="UP000660668">
    <property type="component" value="Unassembled WGS sequence"/>
</dbReference>
<dbReference type="AlphaFoldDB" id="A0A930VIK1"/>
<dbReference type="RefSeq" id="WP_194694428.1">
    <property type="nucleotide sequence ID" value="NZ_JADKPO010000001.1"/>
</dbReference>
<keyword evidence="3" id="KW-0274">FAD</keyword>
<dbReference type="Pfam" id="PF14759">
    <property type="entry name" value="Reductase_C"/>
    <property type="match status" value="1"/>
</dbReference>
<dbReference type="Gene3D" id="3.30.390.30">
    <property type="match status" value="1"/>
</dbReference>
<dbReference type="InterPro" id="IPR023753">
    <property type="entry name" value="FAD/NAD-binding_dom"/>
</dbReference>
<evidence type="ECO:0000259" key="5">
    <source>
        <dbReference type="Pfam" id="PF07992"/>
    </source>
</evidence>
<comment type="caution">
    <text evidence="7">The sequence shown here is derived from an EMBL/GenBank/DDBJ whole genome shotgun (WGS) entry which is preliminary data.</text>
</comment>
<dbReference type="GO" id="GO:0005737">
    <property type="term" value="C:cytoplasm"/>
    <property type="evidence" value="ECO:0007669"/>
    <property type="project" value="TreeGrafter"/>
</dbReference>
<proteinExistence type="predicted"/>
<comment type="cofactor">
    <cofactor evidence="1">
        <name>FAD</name>
        <dbReference type="ChEBI" id="CHEBI:57692"/>
    </cofactor>
</comment>
<feature type="domain" description="FAD/NAD(P)-binding" evidence="5">
    <location>
        <begin position="7"/>
        <end position="302"/>
    </location>
</feature>